<proteinExistence type="predicted"/>
<dbReference type="AlphaFoldDB" id="A0A5J4P702"/>
<dbReference type="Pfam" id="PF13808">
    <property type="entry name" value="DDE_Tnp_1_assoc"/>
    <property type="match status" value="1"/>
</dbReference>
<name>A0A5J4P702_9ZZZZ</name>
<gene>
    <name evidence="2" type="ORF">EZS27_043911</name>
</gene>
<evidence type="ECO:0000259" key="1">
    <source>
        <dbReference type="Pfam" id="PF13808"/>
    </source>
</evidence>
<dbReference type="EMBL" id="SNRY01011508">
    <property type="protein sequence ID" value="KAA6304443.1"/>
    <property type="molecule type" value="Genomic_DNA"/>
</dbReference>
<protein>
    <recommendedName>
        <fullName evidence="1">H repeat-associated protein N-terminal domain-containing protein</fullName>
    </recommendedName>
</protein>
<dbReference type="InterPro" id="IPR032806">
    <property type="entry name" value="YbfD_N"/>
</dbReference>
<organism evidence="2">
    <name type="scientific">termite gut metagenome</name>
    <dbReference type="NCBI Taxonomy" id="433724"/>
    <lineage>
        <taxon>unclassified sequences</taxon>
        <taxon>metagenomes</taxon>
        <taxon>organismal metagenomes</taxon>
    </lineage>
</organism>
<feature type="domain" description="H repeat-associated protein N-terminal" evidence="1">
    <location>
        <begin position="7"/>
        <end position="43"/>
    </location>
</feature>
<sequence length="44" mass="4977">MTRFLSEYFAGVEDPRVQGRCHHLLSDILLTGLCTYITGGVDYQ</sequence>
<comment type="caution">
    <text evidence="2">The sequence shown here is derived from an EMBL/GenBank/DDBJ whole genome shotgun (WGS) entry which is preliminary data.</text>
</comment>
<reference evidence="2" key="1">
    <citation type="submission" date="2019-03" db="EMBL/GenBank/DDBJ databases">
        <title>Single cell metagenomics reveals metabolic interactions within the superorganism composed of flagellate Streblomastix strix and complex community of Bacteroidetes bacteria on its surface.</title>
        <authorList>
            <person name="Treitli S.C."/>
            <person name="Kolisko M."/>
            <person name="Husnik F."/>
            <person name="Keeling P."/>
            <person name="Hampl V."/>
        </authorList>
    </citation>
    <scope>NUCLEOTIDE SEQUENCE</scope>
    <source>
        <strain evidence="2">STM</strain>
    </source>
</reference>
<evidence type="ECO:0000313" key="2">
    <source>
        <dbReference type="EMBL" id="KAA6304443.1"/>
    </source>
</evidence>
<feature type="non-terminal residue" evidence="2">
    <location>
        <position position="44"/>
    </location>
</feature>
<accession>A0A5J4P702</accession>